<dbReference type="Proteomes" id="UP000663838">
    <property type="component" value="Unassembled WGS sequence"/>
</dbReference>
<organism evidence="4 6">
    <name type="scientific">Rotaria socialis</name>
    <dbReference type="NCBI Taxonomy" id="392032"/>
    <lineage>
        <taxon>Eukaryota</taxon>
        <taxon>Metazoa</taxon>
        <taxon>Spiralia</taxon>
        <taxon>Gnathifera</taxon>
        <taxon>Rotifera</taxon>
        <taxon>Eurotatoria</taxon>
        <taxon>Bdelloidea</taxon>
        <taxon>Philodinida</taxon>
        <taxon>Philodinidae</taxon>
        <taxon>Rotaria</taxon>
    </lineage>
</organism>
<comment type="caution">
    <text evidence="4">The sequence shown here is derived from an EMBL/GenBank/DDBJ whole genome shotgun (WGS) entry which is preliminary data.</text>
</comment>
<dbReference type="Gene3D" id="2.60.40.10">
    <property type="entry name" value="Immunoglobulins"/>
    <property type="match status" value="1"/>
</dbReference>
<proteinExistence type="predicted"/>
<dbReference type="AlphaFoldDB" id="A0A818P5C8"/>
<feature type="chain" id="PRO_5035616772" description="Ig-like domain-containing protein" evidence="2">
    <location>
        <begin position="16"/>
        <end position="567"/>
    </location>
</feature>
<dbReference type="InterPro" id="IPR007110">
    <property type="entry name" value="Ig-like_dom"/>
</dbReference>
<feature type="domain" description="Ig-like" evidence="3">
    <location>
        <begin position="261"/>
        <end position="344"/>
    </location>
</feature>
<dbReference type="InterPro" id="IPR036179">
    <property type="entry name" value="Ig-like_dom_sf"/>
</dbReference>
<evidence type="ECO:0000313" key="6">
    <source>
        <dbReference type="Proteomes" id="UP000663865"/>
    </source>
</evidence>
<dbReference type="EMBL" id="CAJNYV010003861">
    <property type="protein sequence ID" value="CAF3618404.1"/>
    <property type="molecule type" value="Genomic_DNA"/>
</dbReference>
<dbReference type="PROSITE" id="PS50835">
    <property type="entry name" value="IG_LIKE"/>
    <property type="match status" value="1"/>
</dbReference>
<evidence type="ECO:0000256" key="2">
    <source>
        <dbReference type="SAM" id="SignalP"/>
    </source>
</evidence>
<keyword evidence="1" id="KW-1133">Transmembrane helix</keyword>
<keyword evidence="1" id="KW-0472">Membrane</keyword>
<name>A0A818P5C8_9BILA</name>
<keyword evidence="1" id="KW-0812">Transmembrane</keyword>
<dbReference type="SUPFAM" id="SSF48726">
    <property type="entry name" value="Immunoglobulin"/>
    <property type="match status" value="1"/>
</dbReference>
<feature type="transmembrane region" description="Helical" evidence="1">
    <location>
        <begin position="357"/>
        <end position="384"/>
    </location>
</feature>
<dbReference type="EMBL" id="CAJOBS010001429">
    <property type="protein sequence ID" value="CAF4729494.1"/>
    <property type="molecule type" value="Genomic_DNA"/>
</dbReference>
<sequence length="567" mass="66604">MLICYLLFLLKLTNGDKNCFQQSNDINYLFLNDMSQIKIPLIPRDCIHCQSAYQVDIQLIDEQFVFGNRTIQRIKIFLKNFEIEDSSYICLINICPIIVEYGSDTILLNVTSSLFSHVFLSLTYINTYNHSILCSIQTRFAIFSLNKFLTCTDKIYLHPRLNIEISAQIVIYDCRAYLFEENVYEKSIQFYRKEFSTHKQILKIKSSSKTCEYVFENIMYINNISLIQTHEVLTTIDLYLFSNPWRKDIQTLGTCQTKVIPYREMFFTNDIIHVRNIVIGQGKSIQIQCPIDGSKEFLKYVWYYQRYQPRYQISNNRTILLSNITEQMQGKYMCIGDDENEKLEFEMILHVSKNNSFYFITILILIGCLILLALILTLIICFILKKSSSSFRINEKRNSLMIHHDVRLTIQHSNQQQLKTSLWNQAPYHALDYIDEQSLYHMSSNDISSKQLIKIPSWLWKKQQLLQRFSTRQRNLNGQSPPTELSANIPRMKSNNDIKFPLLVKLHQISDSINNSLDEQHNNVEILKISVPFLDQYPLVKPTTSIVSFDSQNELEEFNQMTLVCTK</sequence>
<feature type="signal peptide" evidence="2">
    <location>
        <begin position="1"/>
        <end position="15"/>
    </location>
</feature>
<reference evidence="4" key="1">
    <citation type="submission" date="2021-02" db="EMBL/GenBank/DDBJ databases">
        <authorList>
            <person name="Nowell W R."/>
        </authorList>
    </citation>
    <scope>NUCLEOTIDE SEQUENCE</scope>
</reference>
<dbReference type="InterPro" id="IPR013783">
    <property type="entry name" value="Ig-like_fold"/>
</dbReference>
<evidence type="ECO:0000313" key="5">
    <source>
        <dbReference type="EMBL" id="CAF4729494.1"/>
    </source>
</evidence>
<protein>
    <recommendedName>
        <fullName evidence="3">Ig-like domain-containing protein</fullName>
    </recommendedName>
</protein>
<dbReference type="Proteomes" id="UP000663865">
    <property type="component" value="Unassembled WGS sequence"/>
</dbReference>
<keyword evidence="2" id="KW-0732">Signal</keyword>
<accession>A0A818P5C8</accession>
<evidence type="ECO:0000313" key="4">
    <source>
        <dbReference type="EMBL" id="CAF3618404.1"/>
    </source>
</evidence>
<gene>
    <name evidence="4" type="ORF">KIK155_LOCUS21787</name>
    <name evidence="5" type="ORF">TOA249_LOCUS18807</name>
</gene>
<evidence type="ECO:0000259" key="3">
    <source>
        <dbReference type="PROSITE" id="PS50835"/>
    </source>
</evidence>
<evidence type="ECO:0000256" key="1">
    <source>
        <dbReference type="SAM" id="Phobius"/>
    </source>
</evidence>